<dbReference type="Proteomes" id="UP000255317">
    <property type="component" value="Unassembled WGS sequence"/>
</dbReference>
<dbReference type="RefSeq" id="WP_115124481.1">
    <property type="nucleotide sequence ID" value="NZ_QRAO01000005.1"/>
</dbReference>
<evidence type="ECO:0000256" key="1">
    <source>
        <dbReference type="SAM" id="MobiDB-lite"/>
    </source>
</evidence>
<protein>
    <recommendedName>
        <fullName evidence="5">Lipoprotein</fullName>
    </recommendedName>
</protein>
<dbReference type="AlphaFoldDB" id="A0A370Q7I2"/>
<proteinExistence type="predicted"/>
<organism evidence="3 4">
    <name type="scientific">Marinirhabdus gelatinilytica</name>
    <dbReference type="NCBI Taxonomy" id="1703343"/>
    <lineage>
        <taxon>Bacteria</taxon>
        <taxon>Pseudomonadati</taxon>
        <taxon>Bacteroidota</taxon>
        <taxon>Flavobacteriia</taxon>
        <taxon>Flavobacteriales</taxon>
        <taxon>Flavobacteriaceae</taxon>
    </lineage>
</organism>
<evidence type="ECO:0000256" key="2">
    <source>
        <dbReference type="SAM" id="SignalP"/>
    </source>
</evidence>
<gene>
    <name evidence="3" type="ORF">C8D94_105167</name>
</gene>
<feature type="signal peptide" evidence="2">
    <location>
        <begin position="1"/>
        <end position="19"/>
    </location>
</feature>
<keyword evidence="4" id="KW-1185">Reference proteome</keyword>
<evidence type="ECO:0000313" key="3">
    <source>
        <dbReference type="EMBL" id="RDK84321.1"/>
    </source>
</evidence>
<feature type="region of interest" description="Disordered" evidence="1">
    <location>
        <begin position="132"/>
        <end position="152"/>
    </location>
</feature>
<comment type="caution">
    <text evidence="3">The sequence shown here is derived from an EMBL/GenBank/DDBJ whole genome shotgun (WGS) entry which is preliminary data.</text>
</comment>
<accession>A0A370Q7I2</accession>
<evidence type="ECO:0008006" key="5">
    <source>
        <dbReference type="Google" id="ProtNLM"/>
    </source>
</evidence>
<dbReference type="PROSITE" id="PS51257">
    <property type="entry name" value="PROKAR_LIPOPROTEIN"/>
    <property type="match status" value="1"/>
</dbReference>
<sequence>MFKKIGLLLVLALTLVSCQFTETMVLNEDGSGTMKISMDMSEMMAMMPPSDSMDVKVDSIISFKEIFDEKKDSIAKLPKEEQEKLKLLENYKMHIVMDQAAQKMQYDIYTDFKNVGEANNLLEGMNATEGMNISTTGNQAQPKEKEPQEQPTGVKFSFEDNVFTRDAYIKDEKAFAAMKDSIQSLEAFMGEAMYTIKYTFPKKIKSVSVSKAEISDDGKTVTIKKPFIAYVKDPDELDVEIILEEK</sequence>
<name>A0A370Q7I2_9FLAO</name>
<dbReference type="OrthoDB" id="978531at2"/>
<reference evidence="3 4" key="1">
    <citation type="submission" date="2018-07" db="EMBL/GenBank/DDBJ databases">
        <title>Genomic Encyclopedia of Type Strains, Phase IV (KMG-IV): sequencing the most valuable type-strain genomes for metagenomic binning, comparative biology and taxonomic classification.</title>
        <authorList>
            <person name="Goeker M."/>
        </authorList>
    </citation>
    <scope>NUCLEOTIDE SEQUENCE [LARGE SCALE GENOMIC DNA]</scope>
    <source>
        <strain evidence="3 4">DSM 101478</strain>
    </source>
</reference>
<keyword evidence="2" id="KW-0732">Signal</keyword>
<dbReference type="EMBL" id="QRAO01000005">
    <property type="protein sequence ID" value="RDK84321.1"/>
    <property type="molecule type" value="Genomic_DNA"/>
</dbReference>
<evidence type="ECO:0000313" key="4">
    <source>
        <dbReference type="Proteomes" id="UP000255317"/>
    </source>
</evidence>
<feature type="chain" id="PRO_5017067235" description="Lipoprotein" evidence="2">
    <location>
        <begin position="20"/>
        <end position="246"/>
    </location>
</feature>